<organismHost>
    <name type="scientific">Chilo suppressalis</name>
    <name type="common">Asiatic rice borer moth</name>
    <dbReference type="NCBI Taxonomy" id="168631"/>
</organismHost>
<evidence type="ECO:0000313" key="2">
    <source>
        <dbReference type="EMBL" id="AAK82263.1"/>
    </source>
</evidence>
<reference evidence="2 3" key="6">
    <citation type="journal article" date="1992" name="Virus Genes">
        <title>Characterization of the third origin of DNA replication of the genome of insect iridescent virus type 6.</title>
        <authorList>
            <person name="Sonntag K.C."/>
            <person name="Darai G."/>
        </authorList>
    </citation>
    <scope>NUCLEOTIDE SEQUENCE [LARGE SCALE GENOMIC DNA]</scope>
</reference>
<feature type="transmembrane region" description="Helical" evidence="1">
    <location>
        <begin position="6"/>
        <end position="24"/>
    </location>
</feature>
<reference evidence="2 3" key="11">
    <citation type="journal article" date="1994" name="Virus Genes">
        <title>Chilo iridescent virus encodes a putative helicase belonging to a distinct family within the "DEAD/H" superfamily: implications for the evolution of large DNA viruses.</title>
        <authorList>
            <person name="Sonntag K.C."/>
            <person name="Schnitzler P."/>
            <person name="Koonin E.V."/>
            <person name="Darai G."/>
        </authorList>
    </citation>
    <scope>NUCLEOTIDE SEQUENCE [LARGE SCALE GENOMIC DNA]</scope>
</reference>
<evidence type="ECO:0000256" key="1">
    <source>
        <dbReference type="SAM" id="Phobius"/>
    </source>
</evidence>
<organismHost>
    <name type="scientific">Gryllus bimaculatus</name>
    <name type="common">Two-spotted cricket</name>
    <dbReference type="NCBI Taxonomy" id="6999"/>
</organismHost>
<organismHost>
    <name type="scientific">Spodoptera frugiperda</name>
    <name type="common">Fall armyworm</name>
    <dbReference type="NCBI Taxonomy" id="7108"/>
</organismHost>
<organismHost>
    <name type="scientific">Acheta domesticus</name>
    <name type="common">House cricket</name>
    <dbReference type="NCBI Taxonomy" id="6997"/>
</organismHost>
<reference evidence="2 3" key="3">
    <citation type="journal article" date="1987" name="Virology">
        <title>Molecular cloning and physical mapping of the genome of insect iridescent virus type 6: further evidence for circular permutation of the viral genome.</title>
        <authorList>
            <person name="Schnitzler P."/>
            <person name="Soltau J.B."/>
            <person name="Fischer M."/>
            <person name="Reisner H."/>
            <person name="Scholz J."/>
            <person name="Delius H."/>
            <person name="Darai G."/>
        </authorList>
    </citation>
    <scope>NUCLEOTIDE SEQUENCE [LARGE SCALE GENOMIC DNA]</scope>
</reference>
<reference evidence="2 3" key="9">
    <citation type="journal article" date="1994" name="J. Gen. Virol.">
        <title>Insect iridescent virus type 6 encodes a polypeptide related to the largest subunit of eukaryotic RNA polymerase II.</title>
        <authorList>
            <person name="Schnitzler P."/>
            <person name="Sonntag K.C."/>
            <person name="Muller M."/>
            <person name="Janssen W."/>
            <person name="Bugert J.J."/>
            <person name="Koonin E.V."/>
            <person name="Darai G."/>
        </authorList>
    </citation>
    <scope>NUCLEOTIDE SEQUENCE [LARGE SCALE GENOMIC DNA]</scope>
</reference>
<reference evidence="2 3" key="12">
    <citation type="journal article" date="1997" name="Virus Genes">
        <title>The DNA sequence of Chilo iridescent virus between the genome coordinates 0.101 and 0.391; similarities in coding strategy between insect and vertebrate iridoviruses.</title>
        <authorList>
            <person name="Bahr U."/>
            <person name="Tidona C.A."/>
            <person name="Darai G."/>
        </authorList>
    </citation>
    <scope>NUCLEOTIDE SEQUENCE [LARGE SCALE GENOMIC DNA]</scope>
</reference>
<dbReference type="RefSeq" id="NP_149866.1">
    <property type="nucleotide sequence ID" value="NC_003038.1"/>
</dbReference>
<reference evidence="2 3" key="14">
    <citation type="journal article" date="1999" name="Virus Genes">
        <title>Identification of a gene cluster within the genome of Chilo iridescent virus encoding enzymes involved in viral DNA replication and processing.</title>
        <authorList>
            <person name="Muller K."/>
            <person name="Tidona C.A."/>
            <person name="Darai G."/>
        </authorList>
    </citation>
    <scope>NUCLEOTIDE SEQUENCE [LARGE SCALE GENOMIC DNA]</scope>
</reference>
<dbReference type="EMBL" id="AF303741">
    <property type="protein sequence ID" value="AAK82263.1"/>
    <property type="molecule type" value="Genomic_DNA"/>
</dbReference>
<dbReference type="Proteomes" id="UP000001359">
    <property type="component" value="Segment"/>
</dbReference>
<accession>Q91FC2</accession>
<organismHost>
    <name type="scientific">Gryllus campestris</name>
    <dbReference type="NCBI Taxonomy" id="58607"/>
</organismHost>
<reference evidence="2 3" key="1">
    <citation type="journal article" date="1984" name="J. Virol.">
        <title>DNA analysis of insect iridescent virus 6: evidence for circular permutation and terminal redundancy.</title>
        <authorList>
            <person name="Delius H."/>
            <person name="Darai G."/>
            <person name="Fluegel R.M."/>
        </authorList>
    </citation>
    <scope>NUCLEOTIDE SEQUENCE [LARGE SCALE GENOMIC DNA]</scope>
</reference>
<reference evidence="2 3" key="4">
    <citation type="journal article" date="1988" name="Virology">
        <title>Identification and characterization of the repetitive DNA element in the genome of insect iridescent virus type 6.</title>
        <authorList>
            <person name="Fischer M."/>
            <person name="Schnitzler P."/>
            <person name="Delius H."/>
            <person name="Darai G."/>
        </authorList>
    </citation>
    <scope>NUCLEOTIDE SEQUENCE [LARGE SCALE GENOMIC DNA]</scope>
</reference>
<reference evidence="2 3" key="2">
    <citation type="journal article" date="1986" name="Med. Microbiol. Immunol.">
        <title>Insect iridescent virus type 6 induced toxic degenerative hepatitis in mice.</title>
        <authorList>
            <person name="Lorbacher de Ruiz H."/>
            <person name="Gelderblom H."/>
            <person name="Hofmann W."/>
            <person name="Darai G."/>
        </authorList>
    </citation>
    <scope>NUCLEOTIDE SEQUENCE [LARGE SCALE GENOMIC DNA]</scope>
</reference>
<keyword evidence="1" id="KW-1133">Transmembrane helix</keyword>
<reference evidence="2 3" key="5">
    <citation type="journal article" date="1992" name="Virus Genes">
        <title>Identification and mapping of origins of DNA replication within the DNA sequences of the genome of insect iridescent virus type 6.</title>
        <authorList>
            <person name="Handermann M."/>
            <person name="Schnitzler P."/>
            <person name="Rosen-Wolff A."/>
            <person name="Raab K."/>
            <person name="Sonntag K.C."/>
            <person name="Darai G."/>
        </authorList>
    </citation>
    <scope>NUCLEOTIDE SEQUENCE [LARGE SCALE GENOMIC DNA]</scope>
</reference>
<sequence>MNKNGFVKIVLMKFVIIACLKTVMETVMTLDSMIIGHMIGRKQNVGK</sequence>
<reference evidence="2 3" key="10">
    <citation type="journal article" date="1994" name="Nucleic Acids Res.">
        <title>Identification of genes encoding zinc finger proteins, non-histone chromosomal HMG protein homologue, and a putative GTP phosphohydrolase in the genome of Chilo iridescent virus.</title>
        <authorList>
            <person name="Schnitzler P."/>
            <person name="Hug M."/>
            <person name="Handermann M."/>
            <person name="Janssen W."/>
            <person name="Koonin E.V."/>
            <person name="Delius H."/>
            <person name="Darai C."/>
        </authorList>
    </citation>
    <scope>NUCLEOTIDE SEQUENCE [LARGE SCALE GENOMIC DNA]</scope>
</reference>
<reference evidence="2 3" key="15">
    <citation type="journal article" date="2001" name="Virology">
        <title>Analysis of the first complete DNA sequence of an invertebrate iridovirus: coding strategy of the genome of Chilo iridescent virus.</title>
        <authorList>
            <person name="Jakob N.J."/>
            <person name="Muller K."/>
            <person name="Bahr U."/>
            <person name="Darai G."/>
        </authorList>
    </citation>
    <scope>NUCLEOTIDE SEQUENCE [LARGE SCALE GENOMIC DNA]</scope>
</reference>
<protein>
    <submittedName>
        <fullName evidence="2">403L</fullName>
    </submittedName>
</protein>
<keyword evidence="1" id="KW-0472">Membrane</keyword>
<dbReference type="KEGG" id="vg:1733370"/>
<reference evidence="2 3" key="7">
    <citation type="journal article" date="1993" name="J. Gen. Virol.">
        <title>Identification of the gene encoding the major capsid protein of insect iridescent virus type 6 by polymerase chain reaction.</title>
        <authorList>
            <person name="Stohwasser R."/>
            <person name="Raab K."/>
            <person name="Schnitzler P."/>
            <person name="Janssen W."/>
            <person name="Darai G."/>
        </authorList>
    </citation>
    <scope>NUCLEOTIDE SEQUENCE [LARGE SCALE GENOMIC DNA]</scope>
</reference>
<reference evidence="2 3" key="8">
    <citation type="journal article" date="1994" name="Intervirology">
        <title>Identification of the primary structure and the coding capacity of the genome of insect iridescent virus type 6 between the genome coordinates 0.310 and 0.347 (7990 bp).</title>
        <authorList>
            <person name="Sonntag K.C."/>
            <person name="Schnitzler P."/>
            <person name="Janssen W."/>
            <person name="Darai G."/>
        </authorList>
    </citation>
    <scope>NUCLEOTIDE SEQUENCE [LARGE SCALE GENOMIC DNA]</scope>
</reference>
<reference evidence="2 3" key="13">
    <citation type="journal article" date="1998" name="Virus Genes">
        <title>Identification of a thymidylate synthase gene within the genome of Chilo iridescent virus.</title>
        <authorList>
            <person name="Muller K."/>
            <person name="Tidona C.A."/>
            <person name="Bahr U."/>
            <person name="Darai G."/>
        </authorList>
    </citation>
    <scope>NUCLEOTIDE SEQUENCE [LARGE SCALE GENOMIC DNA]</scope>
</reference>
<keyword evidence="1" id="KW-0812">Transmembrane</keyword>
<organism evidence="2 3">
    <name type="scientific">Invertebrate iridescent virus 6</name>
    <name type="common">IIV-6</name>
    <name type="synonym">Chilo iridescent virus</name>
    <dbReference type="NCBI Taxonomy" id="176652"/>
    <lineage>
        <taxon>Viruses</taxon>
        <taxon>Varidnaviria</taxon>
        <taxon>Bamfordvirae</taxon>
        <taxon>Nucleocytoviricota</taxon>
        <taxon>Megaviricetes</taxon>
        <taxon>Pimascovirales</taxon>
        <taxon>Pimascovirales incertae sedis</taxon>
        <taxon>Iridoviridae</taxon>
        <taxon>Betairidovirinae</taxon>
        <taxon>Iridovirus</taxon>
        <taxon>Iridovirus chilo1</taxon>
    </lineage>
</organism>
<keyword evidence="3" id="KW-1185">Reference proteome</keyword>
<dbReference type="GeneID" id="1733370"/>
<name>Q91FC2_IIV6</name>
<evidence type="ECO:0000313" key="3">
    <source>
        <dbReference type="Proteomes" id="UP000001359"/>
    </source>
</evidence>
<proteinExistence type="predicted"/>